<proteinExistence type="predicted"/>
<dbReference type="Proteomes" id="UP000246715">
    <property type="component" value="Segment"/>
</dbReference>
<organismHost>
    <name type="scientific">Paramecium bursaria</name>
    <dbReference type="NCBI Taxonomy" id="74790"/>
</organismHost>
<reference evidence="1 2" key="1">
    <citation type="journal article" date="2007" name="Virology">
        <title>Sequence and annotation of the 314-kb MT325 and the 321-kb FR483 viruses that infect Chlorella Pbi.</title>
        <authorList>
            <person name="Fitzgerald L.A."/>
            <person name="Graves M.V."/>
            <person name="Li X."/>
            <person name="Feldblyum T."/>
            <person name="Hartigan J."/>
            <person name="Van Etten J.L."/>
        </authorList>
    </citation>
    <scope>NUCLEOTIDE SEQUENCE [LARGE SCALE GENOMIC DNA]</scope>
    <source>
        <strain evidence="1 2">MT325</strain>
    </source>
</reference>
<sequence length="75" mass="8825">MLVTRTCLVLNTMRLAPVLALFGILSKARVLCQRFLMTWQSSGRMPRSSWRQRTRRVMISRRLCMMQVSVHTRLS</sequence>
<dbReference type="EMBL" id="DQ491001">
    <property type="protein sequence ID" value="ABT13575.1"/>
    <property type="molecule type" value="Genomic_DNA"/>
</dbReference>
<name>A7ITA1_PBCVM</name>
<evidence type="ECO:0000313" key="2">
    <source>
        <dbReference type="Proteomes" id="UP000246715"/>
    </source>
</evidence>
<accession>A7ITA1</accession>
<gene>
    <name evidence="1" type="primary">m021L</name>
    <name evidence="1" type="ORF">MT325_m021L</name>
</gene>
<evidence type="ECO:0000313" key="1">
    <source>
        <dbReference type="EMBL" id="ABT13575.1"/>
    </source>
</evidence>
<protein>
    <submittedName>
        <fullName evidence="1">Uncharacterized protein m021L</fullName>
    </submittedName>
</protein>
<organism evidence="1 2">
    <name type="scientific">Paramecium bursaria Chlorella virus MT325</name>
    <name type="common">PBCV-MT325</name>
    <dbReference type="NCBI Taxonomy" id="346932"/>
    <lineage>
        <taxon>Viruses</taxon>
        <taxon>Varidnaviria</taxon>
        <taxon>Bamfordvirae</taxon>
        <taxon>Nucleocytoviricota</taxon>
        <taxon>Megaviricetes</taxon>
        <taxon>Algavirales</taxon>
        <taxon>Phycodnaviridae</taxon>
        <taxon>Chlorovirus</taxon>
        <taxon>Chlorovirus conductrix</taxon>
        <taxon>Paramecium bursaria Chlorella virus A1</taxon>
    </lineage>
</organism>